<accession>A0A6A6EV58</accession>
<comment type="subcellular location">
    <subcellularLocation>
        <location evidence="1">Nucleus</location>
    </subcellularLocation>
</comment>
<dbReference type="SMART" id="SM00066">
    <property type="entry name" value="GAL4"/>
    <property type="match status" value="1"/>
</dbReference>
<name>A0A6A6EV58_9PEZI</name>
<dbReference type="InterPro" id="IPR007219">
    <property type="entry name" value="XnlR_reg_dom"/>
</dbReference>
<dbReference type="AlphaFoldDB" id="A0A6A6EV58"/>
<evidence type="ECO:0000313" key="9">
    <source>
        <dbReference type="EMBL" id="KAF2194882.1"/>
    </source>
</evidence>
<evidence type="ECO:0000259" key="8">
    <source>
        <dbReference type="PROSITE" id="PS50048"/>
    </source>
</evidence>
<feature type="compositionally biased region" description="Polar residues" evidence="7">
    <location>
        <begin position="30"/>
        <end position="43"/>
    </location>
</feature>
<dbReference type="InterPro" id="IPR036864">
    <property type="entry name" value="Zn2-C6_fun-type_DNA-bd_sf"/>
</dbReference>
<protein>
    <recommendedName>
        <fullName evidence="8">Zn(2)-C6 fungal-type domain-containing protein</fullName>
    </recommendedName>
</protein>
<dbReference type="PROSITE" id="PS00463">
    <property type="entry name" value="ZN2_CY6_FUNGAL_1"/>
    <property type="match status" value="1"/>
</dbReference>
<keyword evidence="5" id="KW-0804">Transcription</keyword>
<dbReference type="CDD" id="cd00067">
    <property type="entry name" value="GAL4"/>
    <property type="match status" value="1"/>
</dbReference>
<dbReference type="PROSITE" id="PS50048">
    <property type="entry name" value="ZN2_CY6_FUNGAL_2"/>
    <property type="match status" value="1"/>
</dbReference>
<dbReference type="GO" id="GO:0005634">
    <property type="term" value="C:nucleus"/>
    <property type="evidence" value="ECO:0007669"/>
    <property type="project" value="UniProtKB-SubCell"/>
</dbReference>
<evidence type="ECO:0000256" key="7">
    <source>
        <dbReference type="SAM" id="MobiDB-lite"/>
    </source>
</evidence>
<gene>
    <name evidence="9" type="ORF">K469DRAFT_546774</name>
</gene>
<evidence type="ECO:0000256" key="3">
    <source>
        <dbReference type="ARBA" id="ARBA00023015"/>
    </source>
</evidence>
<dbReference type="GO" id="GO:0000976">
    <property type="term" value="F:transcription cis-regulatory region binding"/>
    <property type="evidence" value="ECO:0007669"/>
    <property type="project" value="TreeGrafter"/>
</dbReference>
<proteinExistence type="predicted"/>
<dbReference type="Pfam" id="PF04082">
    <property type="entry name" value="Fungal_trans"/>
    <property type="match status" value="1"/>
</dbReference>
<dbReference type="CDD" id="cd12148">
    <property type="entry name" value="fungal_TF_MHR"/>
    <property type="match status" value="1"/>
</dbReference>
<feature type="compositionally biased region" description="Basic and acidic residues" evidence="7">
    <location>
        <begin position="118"/>
        <end position="135"/>
    </location>
</feature>
<keyword evidence="2" id="KW-0479">Metal-binding</keyword>
<evidence type="ECO:0000256" key="2">
    <source>
        <dbReference type="ARBA" id="ARBA00022723"/>
    </source>
</evidence>
<dbReference type="InterPro" id="IPR051089">
    <property type="entry name" value="prtT"/>
</dbReference>
<dbReference type="GO" id="GO:0006351">
    <property type="term" value="P:DNA-templated transcription"/>
    <property type="evidence" value="ECO:0007669"/>
    <property type="project" value="InterPro"/>
</dbReference>
<keyword evidence="10" id="KW-1185">Reference proteome</keyword>
<feature type="compositionally biased region" description="Polar residues" evidence="7">
    <location>
        <begin position="176"/>
        <end position="197"/>
    </location>
</feature>
<evidence type="ECO:0000313" key="10">
    <source>
        <dbReference type="Proteomes" id="UP000800200"/>
    </source>
</evidence>
<evidence type="ECO:0000256" key="5">
    <source>
        <dbReference type="ARBA" id="ARBA00023163"/>
    </source>
</evidence>
<dbReference type="InterPro" id="IPR001138">
    <property type="entry name" value="Zn2Cys6_DnaBD"/>
</dbReference>
<sequence length="650" mass="73518">MEIEPIPHQHPILFWNAQNPLHTPAHPLSFHSTVQGPAPLQQSPDRHEHAQPTFVPGEPAIRNGSKKRRACNECKQQKLRCDLSTLVSHSSESCSRCKRLGLDCRIDRSFRRERKRKRSDELEREVDSLRRELSRRSNSAQTPGGDLNVNHTRHYDISSDAGSSSSMGNFHKPSGVFSTTLPNMTSPGSIQTSDPPGTTTRLLFDPTNQLARASRNLGSIQLSADEIDELFTEYFTNYQPFLPILDPGLSPAQYFNASPLLFWAIISVASRRYDNDPTLLTRLARSVTNLTWKTLQSIPHSKHVVQSLALLCLWPFPTSSSTADVSYMWAGTMMQISIQMGLHRPMNPQDFTKYRIQLNDSEVAERVRTWAACNIVAQSVSVGNGLAAPVQYDWSLISGSRSGSPVMRLDPDLGLHLRIEMFRDKVSRAMASNVSDPVGLLPTQERLSLYKVFMKDLEEIDGCAGDISNMHRYFIDAARLHVQSFYLFDEPTSGSYTQRILNLYFTATAIMRYTIDTNGRSRDILRYCPFFIYQTLVSASFVLLKVLKNDYFASFLDVDSERKLFHASVNAIRKMSVANNDLPGRLGDVLSYLWADETPHLISGPGIDGLQLKIRSRLSMSIVYDSLWRWREQFRARLNDNAFGQDNEGM</sequence>
<dbReference type="SUPFAM" id="SSF57701">
    <property type="entry name" value="Zn2/Cys6 DNA-binding domain"/>
    <property type="match status" value="1"/>
</dbReference>
<reference evidence="9" key="1">
    <citation type="journal article" date="2020" name="Stud. Mycol.">
        <title>101 Dothideomycetes genomes: a test case for predicting lifestyles and emergence of pathogens.</title>
        <authorList>
            <person name="Haridas S."/>
            <person name="Albert R."/>
            <person name="Binder M."/>
            <person name="Bloem J."/>
            <person name="Labutti K."/>
            <person name="Salamov A."/>
            <person name="Andreopoulos B."/>
            <person name="Baker S."/>
            <person name="Barry K."/>
            <person name="Bills G."/>
            <person name="Bluhm B."/>
            <person name="Cannon C."/>
            <person name="Castanera R."/>
            <person name="Culley D."/>
            <person name="Daum C."/>
            <person name="Ezra D."/>
            <person name="Gonzalez J."/>
            <person name="Henrissat B."/>
            <person name="Kuo A."/>
            <person name="Liang C."/>
            <person name="Lipzen A."/>
            <person name="Lutzoni F."/>
            <person name="Magnuson J."/>
            <person name="Mondo S."/>
            <person name="Nolan M."/>
            <person name="Ohm R."/>
            <person name="Pangilinan J."/>
            <person name="Park H.-J."/>
            <person name="Ramirez L."/>
            <person name="Alfaro M."/>
            <person name="Sun H."/>
            <person name="Tritt A."/>
            <person name="Yoshinaga Y."/>
            <person name="Zwiers L.-H."/>
            <person name="Turgeon B."/>
            <person name="Goodwin S."/>
            <person name="Spatafora J."/>
            <person name="Crous P."/>
            <person name="Grigoriev I."/>
        </authorList>
    </citation>
    <scope>NUCLEOTIDE SEQUENCE</scope>
    <source>
        <strain evidence="9">CBS 207.26</strain>
    </source>
</reference>
<feature type="domain" description="Zn(2)-C6 fungal-type" evidence="8">
    <location>
        <begin position="70"/>
        <end position="106"/>
    </location>
</feature>
<evidence type="ECO:0000256" key="6">
    <source>
        <dbReference type="ARBA" id="ARBA00023242"/>
    </source>
</evidence>
<dbReference type="EMBL" id="ML994611">
    <property type="protein sequence ID" value="KAF2194882.1"/>
    <property type="molecule type" value="Genomic_DNA"/>
</dbReference>
<dbReference type="GO" id="GO:0000981">
    <property type="term" value="F:DNA-binding transcription factor activity, RNA polymerase II-specific"/>
    <property type="evidence" value="ECO:0007669"/>
    <property type="project" value="InterPro"/>
</dbReference>
<evidence type="ECO:0000256" key="1">
    <source>
        <dbReference type="ARBA" id="ARBA00004123"/>
    </source>
</evidence>
<keyword evidence="4" id="KW-0238">DNA-binding</keyword>
<dbReference type="Proteomes" id="UP000800200">
    <property type="component" value="Unassembled WGS sequence"/>
</dbReference>
<feature type="region of interest" description="Disordered" evidence="7">
    <location>
        <begin position="26"/>
        <end position="65"/>
    </location>
</feature>
<dbReference type="Gene3D" id="4.10.240.10">
    <property type="entry name" value="Zn(2)-C6 fungal-type DNA-binding domain"/>
    <property type="match status" value="1"/>
</dbReference>
<keyword evidence="3" id="KW-0805">Transcription regulation</keyword>
<dbReference type="OrthoDB" id="2341546at2759"/>
<keyword evidence="6" id="KW-0539">Nucleus</keyword>
<feature type="region of interest" description="Disordered" evidence="7">
    <location>
        <begin position="112"/>
        <end position="197"/>
    </location>
</feature>
<evidence type="ECO:0000256" key="4">
    <source>
        <dbReference type="ARBA" id="ARBA00023125"/>
    </source>
</evidence>
<dbReference type="Pfam" id="PF00172">
    <property type="entry name" value="Zn_clus"/>
    <property type="match status" value="1"/>
</dbReference>
<dbReference type="PANTHER" id="PTHR31845:SF21">
    <property type="entry name" value="REGULATORY PROTEIN LEU3"/>
    <property type="match status" value="1"/>
</dbReference>
<dbReference type="PANTHER" id="PTHR31845">
    <property type="entry name" value="FINGER DOMAIN PROTEIN, PUTATIVE-RELATED"/>
    <property type="match status" value="1"/>
</dbReference>
<organism evidence="9 10">
    <name type="scientific">Zopfia rhizophila CBS 207.26</name>
    <dbReference type="NCBI Taxonomy" id="1314779"/>
    <lineage>
        <taxon>Eukaryota</taxon>
        <taxon>Fungi</taxon>
        <taxon>Dikarya</taxon>
        <taxon>Ascomycota</taxon>
        <taxon>Pezizomycotina</taxon>
        <taxon>Dothideomycetes</taxon>
        <taxon>Dothideomycetes incertae sedis</taxon>
        <taxon>Zopfiaceae</taxon>
        <taxon>Zopfia</taxon>
    </lineage>
</organism>
<dbReference type="GO" id="GO:0008270">
    <property type="term" value="F:zinc ion binding"/>
    <property type="evidence" value="ECO:0007669"/>
    <property type="project" value="InterPro"/>
</dbReference>